<name>A0A397H3E6_9GLOM</name>
<proteinExistence type="predicted"/>
<dbReference type="Proteomes" id="UP000266861">
    <property type="component" value="Unassembled WGS sequence"/>
</dbReference>
<protein>
    <submittedName>
        <fullName evidence="1">Uncharacterized protein</fullName>
    </submittedName>
</protein>
<dbReference type="OrthoDB" id="2447340at2759"/>
<reference evidence="1 2" key="1">
    <citation type="submission" date="2018-08" db="EMBL/GenBank/DDBJ databases">
        <title>Genome and evolution of the arbuscular mycorrhizal fungus Diversispora epigaea (formerly Glomus versiforme) and its bacterial endosymbionts.</title>
        <authorList>
            <person name="Sun X."/>
            <person name="Fei Z."/>
            <person name="Harrison M."/>
        </authorList>
    </citation>
    <scope>NUCLEOTIDE SEQUENCE [LARGE SCALE GENOMIC DNA]</scope>
    <source>
        <strain evidence="1 2">IT104</strain>
    </source>
</reference>
<keyword evidence="2" id="KW-1185">Reference proteome</keyword>
<dbReference type="AlphaFoldDB" id="A0A397H3E6"/>
<comment type="caution">
    <text evidence="1">The sequence shown here is derived from an EMBL/GenBank/DDBJ whole genome shotgun (WGS) entry which is preliminary data.</text>
</comment>
<accession>A0A397H3E6</accession>
<evidence type="ECO:0000313" key="2">
    <source>
        <dbReference type="Proteomes" id="UP000266861"/>
    </source>
</evidence>
<dbReference type="EMBL" id="PQFF01000360">
    <property type="protein sequence ID" value="RHZ56224.1"/>
    <property type="molecule type" value="Genomic_DNA"/>
</dbReference>
<organism evidence="1 2">
    <name type="scientific">Diversispora epigaea</name>
    <dbReference type="NCBI Taxonomy" id="1348612"/>
    <lineage>
        <taxon>Eukaryota</taxon>
        <taxon>Fungi</taxon>
        <taxon>Fungi incertae sedis</taxon>
        <taxon>Mucoromycota</taxon>
        <taxon>Glomeromycotina</taxon>
        <taxon>Glomeromycetes</taxon>
        <taxon>Diversisporales</taxon>
        <taxon>Diversisporaceae</taxon>
        <taxon>Diversispora</taxon>
    </lineage>
</organism>
<sequence length="184" mass="21400">MKWNILLEGGSFKIDNGLHIKLFDMIDLAQGKYRSIRLESFTYLKSAHCLVNPRCIVNQNNQTLIHLENIDDTNILLHTTNAVNTYYYYIINNEKHRSELFWQDLTEHYGAYSNYHWDSLDVSNCLCCLIPLGNFQGGDLYFPQFHVHVPLQPGQVVAFDSHHLLHSNLPLISGIRHSIIYFVH</sequence>
<gene>
    <name evidence="1" type="ORF">Glove_405g3</name>
</gene>
<dbReference type="Gene3D" id="3.60.130.30">
    <property type="match status" value="1"/>
</dbReference>
<evidence type="ECO:0000313" key="1">
    <source>
        <dbReference type="EMBL" id="RHZ56224.1"/>
    </source>
</evidence>